<keyword evidence="1" id="KW-0175">Coiled coil</keyword>
<dbReference type="Pfam" id="PF13411">
    <property type="entry name" value="MerR_1"/>
    <property type="match status" value="1"/>
</dbReference>
<keyword evidence="4" id="KW-1185">Reference proteome</keyword>
<sequence length="223" mass="25619">MVEQNRSSQEPIPQEPIPEQVFFTFAEVASHLHLSPDTLQRLSRRFARYLGVRVDEEEEPRFTSADVAALVTVQKLLAQGYDDEQISRYLTPPLQVDGANLPARSVASLAVDAQELPEAVNNLLNTIARSQQAVLNGQSAVRDMLGVVVQDNFNLKDENRKLRERMLELERVLAEYQRREETRKERMESRLRALESTVAALQQQVAQLVQLQRQQRRRRGWFG</sequence>
<evidence type="ECO:0000259" key="2">
    <source>
        <dbReference type="Pfam" id="PF13411"/>
    </source>
</evidence>
<dbReference type="InterPro" id="IPR000551">
    <property type="entry name" value="MerR-type_HTH_dom"/>
</dbReference>
<organism evidence="3 4">
    <name type="scientific">Litorilinea aerophila</name>
    <dbReference type="NCBI Taxonomy" id="1204385"/>
    <lineage>
        <taxon>Bacteria</taxon>
        <taxon>Bacillati</taxon>
        <taxon>Chloroflexota</taxon>
        <taxon>Caldilineae</taxon>
        <taxon>Caldilineales</taxon>
        <taxon>Caldilineaceae</taxon>
        <taxon>Litorilinea</taxon>
    </lineage>
</organism>
<accession>A0A540VIA5</accession>
<evidence type="ECO:0000313" key="3">
    <source>
        <dbReference type="EMBL" id="TQE96422.1"/>
    </source>
</evidence>
<dbReference type="AlphaFoldDB" id="A0A540VIA5"/>
<comment type="caution">
    <text evidence="3">The sequence shown here is derived from an EMBL/GenBank/DDBJ whole genome shotgun (WGS) entry which is preliminary data.</text>
</comment>
<protein>
    <submittedName>
        <fullName evidence="3">MerR family transcriptional regulator</fullName>
    </submittedName>
</protein>
<dbReference type="GO" id="GO:0003677">
    <property type="term" value="F:DNA binding"/>
    <property type="evidence" value="ECO:0007669"/>
    <property type="project" value="InterPro"/>
</dbReference>
<proteinExistence type="predicted"/>
<evidence type="ECO:0000256" key="1">
    <source>
        <dbReference type="SAM" id="Coils"/>
    </source>
</evidence>
<feature type="coiled-coil region" evidence="1">
    <location>
        <begin position="152"/>
        <end position="218"/>
    </location>
</feature>
<dbReference type="RefSeq" id="WP_141609567.1">
    <property type="nucleotide sequence ID" value="NZ_VIGC02000008.1"/>
</dbReference>
<dbReference type="Proteomes" id="UP000317371">
    <property type="component" value="Unassembled WGS sequence"/>
</dbReference>
<dbReference type="GO" id="GO:0006355">
    <property type="term" value="P:regulation of DNA-templated transcription"/>
    <property type="evidence" value="ECO:0007669"/>
    <property type="project" value="InterPro"/>
</dbReference>
<reference evidence="3 4" key="1">
    <citation type="submission" date="2019-06" db="EMBL/GenBank/DDBJ databases">
        <title>Genome sequence of Litorilinea aerophila BAA-2444.</title>
        <authorList>
            <person name="Maclea K.S."/>
            <person name="Maurais E.G."/>
            <person name="Iannazzi L.C."/>
        </authorList>
    </citation>
    <scope>NUCLEOTIDE SEQUENCE [LARGE SCALE GENOMIC DNA]</scope>
    <source>
        <strain evidence="3 4">ATCC BAA-2444</strain>
    </source>
</reference>
<evidence type="ECO:0000313" key="4">
    <source>
        <dbReference type="Proteomes" id="UP000317371"/>
    </source>
</evidence>
<dbReference type="EMBL" id="VIGC01000008">
    <property type="protein sequence ID" value="TQE96422.1"/>
    <property type="molecule type" value="Genomic_DNA"/>
</dbReference>
<dbReference type="Gene3D" id="1.10.1660.10">
    <property type="match status" value="1"/>
</dbReference>
<feature type="domain" description="HTH merR-type" evidence="2">
    <location>
        <begin position="24"/>
        <end position="90"/>
    </location>
</feature>
<dbReference type="OrthoDB" id="9810140at2"/>
<name>A0A540VIA5_9CHLR</name>
<gene>
    <name evidence="3" type="ORF">FKZ61_08005</name>
</gene>
<dbReference type="InParanoid" id="A0A540VIA5"/>